<evidence type="ECO:0000313" key="3">
    <source>
        <dbReference type="EMBL" id="PJF01812.1"/>
    </source>
</evidence>
<keyword evidence="1" id="KW-0812">Transmembrane</keyword>
<feature type="transmembrane region" description="Helical" evidence="1">
    <location>
        <begin position="76"/>
        <end position="97"/>
    </location>
</feature>
<feature type="transmembrane region" description="Helical" evidence="1">
    <location>
        <begin position="143"/>
        <end position="160"/>
    </location>
</feature>
<dbReference type="EMBL" id="PGGW01000038">
    <property type="protein sequence ID" value="PJE97986.1"/>
    <property type="molecule type" value="Genomic_DNA"/>
</dbReference>
<sequence>MADGDGAADGPPECADARIDWAVPPVRAGWAGHVDRLMGPGMSRGERLVELLGGALCCALLAVLAVRTGAYGRWSLLQAAVAAVVALDMVGGVLTLAGNTTKRWYHLRSAGAPRRRRILLSVHLVHLAAVAFLLLPGGAGRNWQWLLVNTALLAAAAVVVESAPLPLVRPVAMACYLVAVLVNLVWFPVPRELLWFTPLFFLKLVVCLLVPEAPLAGTGRREK</sequence>
<gene>
    <name evidence="3" type="ORF">CUT44_01675</name>
    <name evidence="2" type="ORF">CUT44_09935</name>
</gene>
<evidence type="ECO:0000313" key="4">
    <source>
        <dbReference type="Proteomes" id="UP000230407"/>
    </source>
</evidence>
<dbReference type="AlphaFoldDB" id="A0A2M8MC51"/>
<keyword evidence="1" id="KW-1133">Transmembrane helix</keyword>
<feature type="transmembrane region" description="Helical" evidence="1">
    <location>
        <begin position="193"/>
        <end position="211"/>
    </location>
</feature>
<evidence type="ECO:0000256" key="1">
    <source>
        <dbReference type="SAM" id="Phobius"/>
    </source>
</evidence>
<dbReference type="EMBL" id="PGGW01000008">
    <property type="protein sequence ID" value="PJF01812.1"/>
    <property type="molecule type" value="Genomic_DNA"/>
</dbReference>
<reference evidence="3 4" key="1">
    <citation type="submission" date="2017-11" db="EMBL/GenBank/DDBJ databases">
        <title>Streptomyces carmine sp. nov., a novel actinomycete isolated from Sophora alopecuroides in Xinjiang, China.</title>
        <authorList>
            <person name="Wang Y."/>
            <person name="Luo X."/>
            <person name="Wan C."/>
            <person name="Zhang L."/>
        </authorList>
    </citation>
    <scope>NUCLEOTIDE SEQUENCE [LARGE SCALE GENOMIC DNA]</scope>
    <source>
        <strain evidence="3 4">TRM SA0054</strain>
    </source>
</reference>
<dbReference type="RefSeq" id="WP_100200274.1">
    <property type="nucleotide sequence ID" value="NZ_PGGW01000008.1"/>
</dbReference>
<evidence type="ECO:0000313" key="2">
    <source>
        <dbReference type="EMBL" id="PJE97986.1"/>
    </source>
</evidence>
<dbReference type="Proteomes" id="UP000230407">
    <property type="component" value="Unassembled WGS sequence"/>
</dbReference>
<organism evidence="3 4">
    <name type="scientific">Streptomyces carminius</name>
    <dbReference type="NCBI Taxonomy" id="2665496"/>
    <lineage>
        <taxon>Bacteria</taxon>
        <taxon>Bacillati</taxon>
        <taxon>Actinomycetota</taxon>
        <taxon>Actinomycetes</taxon>
        <taxon>Kitasatosporales</taxon>
        <taxon>Streptomycetaceae</taxon>
        <taxon>Streptomyces</taxon>
    </lineage>
</organism>
<comment type="caution">
    <text evidence="3">The sequence shown here is derived from an EMBL/GenBank/DDBJ whole genome shotgun (WGS) entry which is preliminary data.</text>
</comment>
<feature type="transmembrane region" description="Helical" evidence="1">
    <location>
        <begin position="48"/>
        <end position="70"/>
    </location>
</feature>
<feature type="transmembrane region" description="Helical" evidence="1">
    <location>
        <begin position="167"/>
        <end position="187"/>
    </location>
</feature>
<feature type="transmembrane region" description="Helical" evidence="1">
    <location>
        <begin position="118"/>
        <end position="137"/>
    </location>
</feature>
<protein>
    <submittedName>
        <fullName evidence="3">Uncharacterized protein</fullName>
    </submittedName>
</protein>
<keyword evidence="4" id="KW-1185">Reference proteome</keyword>
<keyword evidence="1" id="KW-0472">Membrane</keyword>
<proteinExistence type="predicted"/>
<accession>A0A2M8MC51</accession>
<name>A0A2M8MC51_9ACTN</name>